<dbReference type="EMBL" id="CP039712">
    <property type="protein sequence ID" value="QCI87221.1"/>
    <property type="molecule type" value="Genomic_DNA"/>
</dbReference>
<dbReference type="KEGG" id="vao:FA707_09895"/>
<keyword evidence="8" id="KW-1185">Reference proteome</keyword>
<dbReference type="PANTHER" id="PTHR42810">
    <property type="entry name" value="PURINE PERMEASE C1399.01C-RELATED"/>
    <property type="match status" value="1"/>
</dbReference>
<dbReference type="InterPro" id="IPR006043">
    <property type="entry name" value="NCS2"/>
</dbReference>
<keyword evidence="3" id="KW-0813">Transport</keyword>
<dbReference type="AlphaFoldDB" id="A0A4D7CXL8"/>
<evidence type="ECO:0000313" key="7">
    <source>
        <dbReference type="EMBL" id="QCI87221.1"/>
    </source>
</evidence>
<name>A0A4D7CXL8_9ENTE</name>
<protein>
    <submittedName>
        <fullName evidence="7">Purine permease</fullName>
    </submittedName>
</protein>
<dbReference type="Pfam" id="PF00860">
    <property type="entry name" value="Xan_ur_permease"/>
    <property type="match status" value="1"/>
</dbReference>
<evidence type="ECO:0000256" key="6">
    <source>
        <dbReference type="ARBA" id="ARBA00023136"/>
    </source>
</evidence>
<sequence>MGARTTCTPSIIGGIINVEAQLEQQVAKKGLTVGVNDDISFGQSLILGLQHVLAMDVYVPPFIIATAIGMSSPDAASLIQSTFLGAGIASLIQVLFFLKLPVCQGPSFVPIGAIVGIYLGSGGMASVLGSSIAGALAITLLGFTGIYKHIVRHYIPTIVSGTIIMIVGLTLLPSAFNSNIYVASEALSINQNILLATITAATLILFSMLGEYFTNLGKVFRISSVIIALAIGSLAASFMGGLDFSPVAEASWLSMPKLAFFDYGLTFDVSAILTMLIIYMVLLAETTGTWYAVSAVTGEDVSDEQINNGVIGEGIGCLLAALVGTTPVTGYSTNAGIISITGVASKKVFVMASVWFILFSFVGKLSALIHAIPSSVIGGVFAVVCVIIMLSGFRVIKNEEFTERELYIIGVPLIVAIGLLFMPAEVKQSAPQFIQYLLDSPIALSAIVAVVMNKLIPKEKIVRS</sequence>
<evidence type="ECO:0000256" key="3">
    <source>
        <dbReference type="ARBA" id="ARBA00022448"/>
    </source>
</evidence>
<dbReference type="GO" id="GO:0005886">
    <property type="term" value="C:plasma membrane"/>
    <property type="evidence" value="ECO:0007669"/>
    <property type="project" value="TreeGrafter"/>
</dbReference>
<keyword evidence="6" id="KW-0472">Membrane</keyword>
<evidence type="ECO:0000256" key="4">
    <source>
        <dbReference type="ARBA" id="ARBA00022692"/>
    </source>
</evidence>
<organism evidence="7 8">
    <name type="scientific">Vagococcus zengguangii</name>
    <dbReference type="NCBI Taxonomy" id="2571750"/>
    <lineage>
        <taxon>Bacteria</taxon>
        <taxon>Bacillati</taxon>
        <taxon>Bacillota</taxon>
        <taxon>Bacilli</taxon>
        <taxon>Lactobacillales</taxon>
        <taxon>Enterococcaceae</taxon>
        <taxon>Vagococcus</taxon>
    </lineage>
</organism>
<gene>
    <name evidence="7" type="ORF">FA707_09895</name>
</gene>
<keyword evidence="5" id="KW-1133">Transmembrane helix</keyword>
<evidence type="ECO:0000256" key="5">
    <source>
        <dbReference type="ARBA" id="ARBA00022989"/>
    </source>
</evidence>
<dbReference type="Proteomes" id="UP000298615">
    <property type="component" value="Chromosome"/>
</dbReference>
<dbReference type="PANTHER" id="PTHR42810:SF2">
    <property type="entry name" value="PURINE PERMEASE C1399.01C-RELATED"/>
    <property type="match status" value="1"/>
</dbReference>
<comment type="subcellular location">
    <subcellularLocation>
        <location evidence="1">Membrane</location>
        <topology evidence="1">Multi-pass membrane protein</topology>
    </subcellularLocation>
</comment>
<keyword evidence="4" id="KW-0812">Transmembrane</keyword>
<comment type="similarity">
    <text evidence="2">Belongs to the nucleobase:cation symporter-2 (NCS2) (TC 2.A.40) family.</text>
</comment>
<evidence type="ECO:0000256" key="2">
    <source>
        <dbReference type="ARBA" id="ARBA00008821"/>
    </source>
</evidence>
<dbReference type="GO" id="GO:0042907">
    <property type="term" value="F:xanthine transmembrane transporter activity"/>
    <property type="evidence" value="ECO:0007669"/>
    <property type="project" value="TreeGrafter"/>
</dbReference>
<dbReference type="NCBIfam" id="NF037981">
    <property type="entry name" value="NCS2_1"/>
    <property type="match status" value="1"/>
</dbReference>
<proteinExistence type="inferred from homology"/>
<reference evidence="7 8" key="1">
    <citation type="submission" date="2019-04" db="EMBL/GenBank/DDBJ databases">
        <title>Vagococcus sp. nov., isolated from faeces of yaks (Bos grunniens).</title>
        <authorList>
            <person name="Ge Y."/>
        </authorList>
    </citation>
    <scope>NUCLEOTIDE SEQUENCE [LARGE SCALE GENOMIC DNA]</scope>
    <source>
        <strain evidence="7 8">MN-17</strain>
    </source>
</reference>
<evidence type="ECO:0000256" key="1">
    <source>
        <dbReference type="ARBA" id="ARBA00004141"/>
    </source>
</evidence>
<dbReference type="OrthoDB" id="9805749at2"/>
<evidence type="ECO:0000313" key="8">
    <source>
        <dbReference type="Proteomes" id="UP000298615"/>
    </source>
</evidence>
<accession>A0A4D7CXL8</accession>